<organism evidence="2 3">
    <name type="scientific">Kingdonia uniflora</name>
    <dbReference type="NCBI Taxonomy" id="39325"/>
    <lineage>
        <taxon>Eukaryota</taxon>
        <taxon>Viridiplantae</taxon>
        <taxon>Streptophyta</taxon>
        <taxon>Embryophyta</taxon>
        <taxon>Tracheophyta</taxon>
        <taxon>Spermatophyta</taxon>
        <taxon>Magnoliopsida</taxon>
        <taxon>Ranunculales</taxon>
        <taxon>Circaeasteraceae</taxon>
        <taxon>Kingdonia</taxon>
    </lineage>
</organism>
<dbReference type="AlphaFoldDB" id="A0A7J7NIP2"/>
<keyword evidence="3" id="KW-1185">Reference proteome</keyword>
<gene>
    <name evidence="2" type="ORF">GIB67_026623</name>
</gene>
<dbReference type="EMBL" id="JACGCM010000773">
    <property type="protein sequence ID" value="KAF6166844.1"/>
    <property type="molecule type" value="Genomic_DNA"/>
</dbReference>
<evidence type="ECO:0000313" key="2">
    <source>
        <dbReference type="EMBL" id="KAF6166844.1"/>
    </source>
</evidence>
<feature type="transmembrane region" description="Helical" evidence="1">
    <location>
        <begin position="12"/>
        <end position="28"/>
    </location>
</feature>
<evidence type="ECO:0000256" key="1">
    <source>
        <dbReference type="SAM" id="Phobius"/>
    </source>
</evidence>
<keyword evidence="1" id="KW-0472">Membrane</keyword>
<protein>
    <submittedName>
        <fullName evidence="2">Uncharacterized protein</fullName>
    </submittedName>
</protein>
<dbReference type="Proteomes" id="UP000541444">
    <property type="component" value="Unassembled WGS sequence"/>
</dbReference>
<sequence>MLRLLSPHPDFHPLIISLFISLYILLNLRRIISNQWFSTQIDGFCVKASKFINGAGLWDGLGDPHLG</sequence>
<keyword evidence="1" id="KW-1133">Transmembrane helix</keyword>
<proteinExistence type="predicted"/>
<evidence type="ECO:0000313" key="3">
    <source>
        <dbReference type="Proteomes" id="UP000541444"/>
    </source>
</evidence>
<reference evidence="2 3" key="1">
    <citation type="journal article" date="2020" name="IScience">
        <title>Genome Sequencing of the Endangered Kingdonia uniflora (Circaeasteraceae, Ranunculales) Reveals Potential Mechanisms of Evolutionary Specialization.</title>
        <authorList>
            <person name="Sun Y."/>
            <person name="Deng T."/>
            <person name="Zhang A."/>
            <person name="Moore M.J."/>
            <person name="Landis J.B."/>
            <person name="Lin N."/>
            <person name="Zhang H."/>
            <person name="Zhang X."/>
            <person name="Huang J."/>
            <person name="Zhang X."/>
            <person name="Sun H."/>
            <person name="Wang H."/>
        </authorList>
    </citation>
    <scope>NUCLEOTIDE SEQUENCE [LARGE SCALE GENOMIC DNA]</scope>
    <source>
        <strain evidence="2">TB1705</strain>
        <tissue evidence="2">Leaf</tissue>
    </source>
</reference>
<name>A0A7J7NIP2_9MAGN</name>
<accession>A0A7J7NIP2</accession>
<keyword evidence="1" id="KW-0812">Transmembrane</keyword>
<comment type="caution">
    <text evidence="2">The sequence shown here is derived from an EMBL/GenBank/DDBJ whole genome shotgun (WGS) entry which is preliminary data.</text>
</comment>